<proteinExistence type="predicted"/>
<protein>
    <submittedName>
        <fullName evidence="1">29458_t:CDS:1</fullName>
    </submittedName>
</protein>
<evidence type="ECO:0000313" key="1">
    <source>
        <dbReference type="EMBL" id="CAG8736427.1"/>
    </source>
</evidence>
<organism evidence="1 2">
    <name type="scientific">Gigaspora margarita</name>
    <dbReference type="NCBI Taxonomy" id="4874"/>
    <lineage>
        <taxon>Eukaryota</taxon>
        <taxon>Fungi</taxon>
        <taxon>Fungi incertae sedis</taxon>
        <taxon>Mucoromycota</taxon>
        <taxon>Glomeromycotina</taxon>
        <taxon>Glomeromycetes</taxon>
        <taxon>Diversisporales</taxon>
        <taxon>Gigasporaceae</taxon>
        <taxon>Gigaspora</taxon>
    </lineage>
</organism>
<dbReference type="EMBL" id="CAJVQB010010080">
    <property type="protein sequence ID" value="CAG8736427.1"/>
    <property type="molecule type" value="Genomic_DNA"/>
</dbReference>
<gene>
    <name evidence="1" type="ORF">GMARGA_LOCUS14914</name>
</gene>
<sequence>ENIRDDIEFYRDNISQRNIRDDIEFYKDKMNKKLINKSLTEKLLFITSFFCHYPDDNSAEIVIELHNRLKNMPKSLRKGKELHLSGLQDLILEKYVDYAGYTAKSKCILQSGLKNHTTHAWHNTIDRYIERNDNSLELSAIENMFQIL</sequence>
<comment type="caution">
    <text evidence="1">The sequence shown here is derived from an EMBL/GenBank/DDBJ whole genome shotgun (WGS) entry which is preliminary data.</text>
</comment>
<dbReference type="Proteomes" id="UP000789901">
    <property type="component" value="Unassembled WGS sequence"/>
</dbReference>
<accession>A0ABN7V7Q9</accession>
<feature type="non-terminal residue" evidence="1">
    <location>
        <position position="1"/>
    </location>
</feature>
<evidence type="ECO:0000313" key="2">
    <source>
        <dbReference type="Proteomes" id="UP000789901"/>
    </source>
</evidence>
<name>A0ABN7V7Q9_GIGMA</name>
<keyword evidence="2" id="KW-1185">Reference proteome</keyword>
<reference evidence="1 2" key="1">
    <citation type="submission" date="2021-06" db="EMBL/GenBank/DDBJ databases">
        <authorList>
            <person name="Kallberg Y."/>
            <person name="Tangrot J."/>
            <person name="Rosling A."/>
        </authorList>
    </citation>
    <scope>NUCLEOTIDE SEQUENCE [LARGE SCALE GENOMIC DNA]</scope>
    <source>
        <strain evidence="1 2">120-4 pot B 10/14</strain>
    </source>
</reference>